<dbReference type="OrthoDB" id="10042665at2759"/>
<dbReference type="AlphaFoldDB" id="A0A2J5HJN4"/>
<dbReference type="SUPFAM" id="SSF52540">
    <property type="entry name" value="P-loop containing nucleoside triphosphate hydrolases"/>
    <property type="match status" value="1"/>
</dbReference>
<feature type="compositionally biased region" description="Polar residues" evidence="1">
    <location>
        <begin position="68"/>
        <end position="77"/>
    </location>
</feature>
<keyword evidence="4" id="KW-1185">Reference proteome</keyword>
<feature type="domain" description="AAA+ ATPase" evidence="2">
    <location>
        <begin position="472"/>
        <end position="596"/>
    </location>
</feature>
<dbReference type="InterPro" id="IPR003593">
    <property type="entry name" value="AAA+_ATPase"/>
</dbReference>
<sequence>MDMEFFQPFVENPSNTPDNDPLYNEPLFNDPLDNDVPKMDVENDIHHRGGSDDDSPDSDKLIEGVGLQTVQPSSTNAGPAFQEEKSDASKDEMKAVVEEVHEIRGRESATGEPFRYRTRISGGTLLLDKFDECVLALRRVFTEDYMTLIDTFLDIQSPLILKALMEAMPEEKARLESIPSFKWPYDRLFRYRSRISDAAVNEGELCVKHVAVLLDLILEEYQSRIRDIDAMLPKGTASFDILADAFPPGDMIVDGVSDGARAYRVTSSYYKSFLPSESPDGSDTFVIEYEYVDHDGQTFGTVSSHADIARFEGIRYLTELALFPFESHPNTEGLRRNLVKRGLQFEELKGYSFKAYWDPRSVAPSRVVVNTLAIRELEPRMRIQVNDMSARLDSGQLKIEDVMICTNKIPYFSLDEKAFLWGDPDFFEEIEFDDELWDQLVLGNTMKNALRTLTANHLKGHKFDDVIAGKGKGRVILLHGPPGVGKTLTVEAIAEHIKRPLYTITPGELGVSSVDIERNLRRALDISTALRAMLLFDEADIYMEQRIAGNIAHNATVSAFLRLLEYHQGILFLTTSRTHLIDPSFHSRFHFCVNVPIPSGNDRKKMWKHFASRTSGIKILPKELDKIALQGLNGRQIRNTLSVCTGLVADEGNVGPKTIGNILSTMGYGGDGF</sequence>
<dbReference type="InterPro" id="IPR054289">
    <property type="entry name" value="DUF7025"/>
</dbReference>
<dbReference type="Pfam" id="PF00004">
    <property type="entry name" value="AAA"/>
    <property type="match status" value="1"/>
</dbReference>
<dbReference type="GO" id="GO:0005524">
    <property type="term" value="F:ATP binding"/>
    <property type="evidence" value="ECO:0007669"/>
    <property type="project" value="InterPro"/>
</dbReference>
<reference evidence="4" key="1">
    <citation type="submission" date="2017-12" db="EMBL/GenBank/DDBJ databases">
        <authorList>
            <consortium name="DOE Joint Genome Institute"/>
            <person name="Mondo S.J."/>
            <person name="Kjaerbolling I."/>
            <person name="Vesth T.C."/>
            <person name="Frisvad J.C."/>
            <person name="Nybo J.L."/>
            <person name="Theobald S."/>
            <person name="Kuo A."/>
            <person name="Bowyer P."/>
            <person name="Matsuda Y."/>
            <person name="Lyhne E.K."/>
            <person name="Kogle M.E."/>
            <person name="Clum A."/>
            <person name="Lipzen A."/>
            <person name="Salamov A."/>
            <person name="Ngan C.Y."/>
            <person name="Daum C."/>
            <person name="Chiniquy J."/>
            <person name="Barry K."/>
            <person name="LaButti K."/>
            <person name="Haridas S."/>
            <person name="Simmons B.A."/>
            <person name="Magnuson J.K."/>
            <person name="Mortensen U.H."/>
            <person name="Larsen T.O."/>
            <person name="Grigoriev I.V."/>
            <person name="Baker S.E."/>
            <person name="Andersen M.R."/>
            <person name="Nordberg H.P."/>
            <person name="Cantor M.N."/>
            <person name="Hua S.X."/>
        </authorList>
    </citation>
    <scope>NUCLEOTIDE SEQUENCE [LARGE SCALE GENOMIC DNA]</scope>
    <source>
        <strain evidence="4">IBT 19404</strain>
    </source>
</reference>
<dbReference type="InterPro" id="IPR003959">
    <property type="entry name" value="ATPase_AAA_core"/>
</dbReference>
<evidence type="ECO:0000256" key="1">
    <source>
        <dbReference type="SAM" id="MobiDB-lite"/>
    </source>
</evidence>
<evidence type="ECO:0000313" key="3">
    <source>
        <dbReference type="EMBL" id="PLN77273.1"/>
    </source>
</evidence>
<dbReference type="GO" id="GO:0016887">
    <property type="term" value="F:ATP hydrolysis activity"/>
    <property type="evidence" value="ECO:0007669"/>
    <property type="project" value="InterPro"/>
</dbReference>
<protein>
    <submittedName>
        <fullName evidence="3">P-loop containing nucleoside triphosphate hydrolase protein</fullName>
    </submittedName>
</protein>
<feature type="region of interest" description="Disordered" evidence="1">
    <location>
        <begin position="1"/>
        <end position="90"/>
    </location>
</feature>
<dbReference type="InterPro" id="IPR027417">
    <property type="entry name" value="P-loop_NTPase"/>
</dbReference>
<name>A0A2J5HJN4_9EURO</name>
<organism evidence="3 4">
    <name type="scientific">Aspergillus taichungensis</name>
    <dbReference type="NCBI Taxonomy" id="482145"/>
    <lineage>
        <taxon>Eukaryota</taxon>
        <taxon>Fungi</taxon>
        <taxon>Dikarya</taxon>
        <taxon>Ascomycota</taxon>
        <taxon>Pezizomycotina</taxon>
        <taxon>Eurotiomycetes</taxon>
        <taxon>Eurotiomycetidae</taxon>
        <taxon>Eurotiales</taxon>
        <taxon>Aspergillaceae</taxon>
        <taxon>Aspergillus</taxon>
        <taxon>Aspergillus subgen. Circumdati</taxon>
    </lineage>
</organism>
<dbReference type="Gene3D" id="3.40.50.300">
    <property type="entry name" value="P-loop containing nucleotide triphosphate hydrolases"/>
    <property type="match status" value="1"/>
</dbReference>
<proteinExistence type="predicted"/>
<dbReference type="PANTHER" id="PTHR46411">
    <property type="entry name" value="FAMILY ATPASE, PUTATIVE-RELATED"/>
    <property type="match status" value="1"/>
</dbReference>
<dbReference type="SMART" id="SM00382">
    <property type="entry name" value="AAA"/>
    <property type="match status" value="1"/>
</dbReference>
<keyword evidence="3" id="KW-0378">Hydrolase</keyword>
<accession>A0A2J5HJN4</accession>
<dbReference type="Pfam" id="PF22942">
    <property type="entry name" value="DUF7025"/>
    <property type="match status" value="1"/>
</dbReference>
<dbReference type="EMBL" id="KZ559599">
    <property type="protein sequence ID" value="PLN77273.1"/>
    <property type="molecule type" value="Genomic_DNA"/>
</dbReference>
<gene>
    <name evidence="3" type="ORF">BDW42DRAFT_196651</name>
</gene>
<dbReference type="PANTHER" id="PTHR46411:SF3">
    <property type="entry name" value="AAA+ ATPASE DOMAIN-CONTAINING PROTEIN"/>
    <property type="match status" value="1"/>
</dbReference>
<dbReference type="CDD" id="cd19481">
    <property type="entry name" value="RecA-like_protease"/>
    <property type="match status" value="1"/>
</dbReference>
<evidence type="ECO:0000259" key="2">
    <source>
        <dbReference type="SMART" id="SM00382"/>
    </source>
</evidence>
<feature type="compositionally biased region" description="Basic and acidic residues" evidence="1">
    <location>
        <begin position="35"/>
        <end position="62"/>
    </location>
</feature>
<evidence type="ECO:0000313" key="4">
    <source>
        <dbReference type="Proteomes" id="UP000235023"/>
    </source>
</evidence>
<dbReference type="Proteomes" id="UP000235023">
    <property type="component" value="Unassembled WGS sequence"/>
</dbReference>